<dbReference type="SUPFAM" id="SSF54593">
    <property type="entry name" value="Glyoxalase/Bleomycin resistance protein/Dihydroxybiphenyl dioxygenase"/>
    <property type="match status" value="1"/>
</dbReference>
<evidence type="ECO:0000313" key="3">
    <source>
        <dbReference type="Proteomes" id="UP001431019"/>
    </source>
</evidence>
<feature type="domain" description="PhnB-like" evidence="1">
    <location>
        <begin position="2"/>
        <end position="134"/>
    </location>
</feature>
<keyword evidence="3" id="KW-1185">Reference proteome</keyword>
<dbReference type="EMBL" id="JAJITD010000031">
    <property type="protein sequence ID" value="MCC8397534.1"/>
    <property type="molecule type" value="Genomic_DNA"/>
</dbReference>
<comment type="caution">
    <text evidence="2">The sequence shown here is derived from an EMBL/GenBank/DDBJ whole genome shotgun (WGS) entry which is preliminary data.</text>
</comment>
<dbReference type="Proteomes" id="UP001431019">
    <property type="component" value="Unassembled WGS sequence"/>
</dbReference>
<organism evidence="2 3">
    <name type="scientific">Paraburkholderia sejongensis</name>
    <dbReference type="NCBI Taxonomy" id="2886946"/>
    <lineage>
        <taxon>Bacteria</taxon>
        <taxon>Pseudomonadati</taxon>
        <taxon>Pseudomonadota</taxon>
        <taxon>Betaproteobacteria</taxon>
        <taxon>Burkholderiales</taxon>
        <taxon>Burkholderiaceae</taxon>
        <taxon>Paraburkholderia</taxon>
    </lineage>
</organism>
<dbReference type="Pfam" id="PF06983">
    <property type="entry name" value="3-dmu-9_3-mt"/>
    <property type="match status" value="1"/>
</dbReference>
<name>A0ABS8K5T6_9BURK</name>
<accession>A0ABS8K5T6</accession>
<dbReference type="PANTHER" id="PTHR33990">
    <property type="entry name" value="PROTEIN YJDN-RELATED"/>
    <property type="match status" value="1"/>
</dbReference>
<proteinExistence type="predicted"/>
<reference evidence="2 3" key="1">
    <citation type="submission" date="2021-11" db="EMBL/GenBank/DDBJ databases">
        <authorList>
            <person name="Oh E.-T."/>
            <person name="Kim S.-B."/>
        </authorList>
    </citation>
    <scope>NUCLEOTIDE SEQUENCE [LARGE SCALE GENOMIC DNA]</scope>
    <source>
        <strain evidence="2 3">MMS20-SJTR3</strain>
    </source>
</reference>
<dbReference type="InterPro" id="IPR029068">
    <property type="entry name" value="Glyas_Bleomycin-R_OHBP_Dase"/>
</dbReference>
<dbReference type="RefSeq" id="WP_230513788.1">
    <property type="nucleotide sequence ID" value="NZ_JAJITD010000031.1"/>
</dbReference>
<evidence type="ECO:0000259" key="1">
    <source>
        <dbReference type="Pfam" id="PF06983"/>
    </source>
</evidence>
<dbReference type="Gene3D" id="3.10.180.10">
    <property type="entry name" value="2,3-Dihydroxybiphenyl 1,2-Dioxygenase, domain 1"/>
    <property type="match status" value="1"/>
</dbReference>
<gene>
    <name evidence="2" type="ORF">LJ656_33840</name>
</gene>
<sequence length="144" mass="15731">MEIQPYLFFNGRCEEAIAFYRAALGAQELMKLRMKDAPPNPAQPVPPEHADKIMHATLVVGTTHLLMSDGDCGEGGKAVHAGFSLSVTVEDHAAGEKYFNALADGGQVMMPFQQTFWTSGFGMLTDRFGVPWMVNVQDQQAAPK</sequence>
<dbReference type="InterPro" id="IPR028973">
    <property type="entry name" value="PhnB-like"/>
</dbReference>
<dbReference type="PANTHER" id="PTHR33990:SF1">
    <property type="entry name" value="PROTEIN YJDN"/>
    <property type="match status" value="1"/>
</dbReference>
<dbReference type="CDD" id="cd06588">
    <property type="entry name" value="PhnB_like"/>
    <property type="match status" value="1"/>
</dbReference>
<evidence type="ECO:0000313" key="2">
    <source>
        <dbReference type="EMBL" id="MCC8397534.1"/>
    </source>
</evidence>
<protein>
    <submittedName>
        <fullName evidence="2">VOC family protein</fullName>
    </submittedName>
</protein>